<comment type="pathway">
    <text evidence="2">Glycolipid biosynthesis; glycosylphosphatidylinositol-anchor biosynthesis.</text>
</comment>
<evidence type="ECO:0000256" key="7">
    <source>
        <dbReference type="ARBA" id="ARBA00022824"/>
    </source>
</evidence>
<feature type="transmembrane region" description="Helical" evidence="11">
    <location>
        <begin position="293"/>
        <end position="313"/>
    </location>
</feature>
<dbReference type="EMBL" id="VJMH01000018">
    <property type="protein sequence ID" value="KAF0720332.1"/>
    <property type="molecule type" value="Genomic_DNA"/>
</dbReference>
<evidence type="ECO:0000256" key="9">
    <source>
        <dbReference type="ARBA" id="ARBA00023136"/>
    </source>
</evidence>
<dbReference type="GO" id="GO:0005789">
    <property type="term" value="C:endoplasmic reticulum membrane"/>
    <property type="evidence" value="ECO:0007669"/>
    <property type="project" value="UniProtKB-SubCell"/>
</dbReference>
<sequence length="522" mass="57129">MCMGQPSFLRAAYGAGVVLRLLSVLSMAMVHPDEYFQCPEVMAKSIFNIPHAFIPWEYKDPPPNRSVFFPSLVAGLPYALWKALGLNANGLAFLLLPRLVLLALSFTYDYTIVAICRRFHVDATGPLFALSTSWTTWVFLTRPFSNTCESFLLLLTFLALFQLPATTRRTALLGLVLACGTFTRFTFILFFFPAGLYLVWDNDRHLMRAASKKATDGGRTSSVSQRLVGVAHTAAVGAVSFAATAFAIVLLDTRFFQGSLAPPFVVAPWNNFIYNMDPSHLADHGLHPHTNHWLVNMPLLFGPLVPCLLVAAASRAPRPVHLVCLASIAFPVSLLSLAPHQEARFLLPVALPLFLATGATLVSHRALQLVWLVFNIALGLWFGVLHQGGLVSFLLASSGSVAHHPLCASSSLSPIMDNVHAIVITGTYMPPRFALSPRHLPLDDVPLARLHATLETHRGNSVLLAFPDPLAHDVDAIVAAMDGVRRVPAMTCWPFLSTESFPTNVANTSTWTLHVEHLSWST</sequence>
<dbReference type="InterPro" id="IPR005599">
    <property type="entry name" value="GPI_mannosylTrfase"/>
</dbReference>
<dbReference type="Pfam" id="PF03901">
    <property type="entry name" value="Glyco_transf_22"/>
    <property type="match status" value="1"/>
</dbReference>
<dbReference type="EC" id="2.4.1.-" evidence="11"/>
<dbReference type="EMBL" id="CAADRA010000018">
    <property type="protein sequence ID" value="VFT77612.1"/>
    <property type="molecule type" value="Genomic_DNA"/>
</dbReference>
<protein>
    <recommendedName>
        <fullName evidence="11">Mannosyltransferase</fullName>
        <ecNumber evidence="11">2.4.1.-</ecNumber>
    </recommendedName>
</protein>
<evidence type="ECO:0000256" key="6">
    <source>
        <dbReference type="ARBA" id="ARBA00022692"/>
    </source>
</evidence>
<evidence type="ECO:0000256" key="3">
    <source>
        <dbReference type="ARBA" id="ARBA00022502"/>
    </source>
</evidence>
<evidence type="ECO:0000256" key="1">
    <source>
        <dbReference type="ARBA" id="ARBA00004477"/>
    </source>
</evidence>
<evidence type="ECO:0000256" key="5">
    <source>
        <dbReference type="ARBA" id="ARBA00022679"/>
    </source>
</evidence>
<evidence type="ECO:0000256" key="8">
    <source>
        <dbReference type="ARBA" id="ARBA00022989"/>
    </source>
</evidence>
<accession>A0A485K7G4</accession>
<feature type="transmembrane region" description="Helical" evidence="11">
    <location>
        <begin position="227"/>
        <end position="251"/>
    </location>
</feature>
<evidence type="ECO:0000256" key="11">
    <source>
        <dbReference type="RuleBase" id="RU363075"/>
    </source>
</evidence>
<feature type="transmembrane region" description="Helical" evidence="11">
    <location>
        <begin position="147"/>
        <end position="165"/>
    </location>
</feature>
<name>A0A485K7G4_9STRA</name>
<dbReference type="GO" id="GO:0006506">
    <property type="term" value="P:GPI anchor biosynthetic process"/>
    <property type="evidence" value="ECO:0007669"/>
    <property type="project" value="UniProtKB-KW"/>
</dbReference>
<feature type="transmembrane region" description="Helical" evidence="11">
    <location>
        <begin position="91"/>
        <end position="111"/>
    </location>
</feature>
<reference evidence="12" key="2">
    <citation type="submission" date="2019-06" db="EMBL/GenBank/DDBJ databases">
        <title>Genomics analysis of Aphanomyces spp. identifies a new class of oomycete effector associated with host adaptation.</title>
        <authorList>
            <person name="Gaulin E."/>
        </authorList>
    </citation>
    <scope>NUCLEOTIDE SEQUENCE</scope>
    <source>
        <strain evidence="12">CBS 578.67</strain>
    </source>
</reference>
<dbReference type="PANTHER" id="PTHR22760:SF3">
    <property type="entry name" value="GPI MANNOSYLTRANSFERASE 4"/>
    <property type="match status" value="1"/>
</dbReference>
<evidence type="ECO:0000256" key="2">
    <source>
        <dbReference type="ARBA" id="ARBA00004687"/>
    </source>
</evidence>
<gene>
    <name evidence="13" type="primary">Aste57867_387</name>
    <name evidence="12" type="ORF">As57867_000386</name>
    <name evidence="13" type="ORF">ASTE57867_387</name>
</gene>
<proteinExistence type="inferred from homology"/>
<keyword evidence="14" id="KW-1185">Reference proteome</keyword>
<keyword evidence="3" id="KW-0337">GPI-anchor biosynthesis</keyword>
<evidence type="ECO:0000256" key="4">
    <source>
        <dbReference type="ARBA" id="ARBA00022676"/>
    </source>
</evidence>
<keyword evidence="7 11" id="KW-0256">Endoplasmic reticulum</keyword>
<comment type="similarity">
    <text evidence="10">Belongs to the glycosyltransferase 22 family. PIGZ subfamily.</text>
</comment>
<comment type="subcellular location">
    <subcellularLocation>
        <location evidence="1 11">Endoplasmic reticulum membrane</location>
        <topology evidence="1 11">Multi-pass membrane protein</topology>
    </subcellularLocation>
</comment>
<evidence type="ECO:0000313" key="12">
    <source>
        <dbReference type="EMBL" id="KAF0720332.1"/>
    </source>
</evidence>
<keyword evidence="8 11" id="KW-1133">Transmembrane helix</keyword>
<keyword evidence="6 11" id="KW-0812">Transmembrane</keyword>
<keyword evidence="9 11" id="KW-0472">Membrane</keyword>
<dbReference type="GO" id="GO:0000026">
    <property type="term" value="F:alpha-1,2-mannosyltransferase activity"/>
    <property type="evidence" value="ECO:0007669"/>
    <property type="project" value="TreeGrafter"/>
</dbReference>
<evidence type="ECO:0000313" key="14">
    <source>
        <dbReference type="Proteomes" id="UP000332933"/>
    </source>
</evidence>
<feature type="transmembrane region" description="Helical" evidence="11">
    <location>
        <begin position="171"/>
        <end position="200"/>
    </location>
</feature>
<evidence type="ECO:0000313" key="13">
    <source>
        <dbReference type="EMBL" id="VFT77612.1"/>
    </source>
</evidence>
<organism evidence="13 14">
    <name type="scientific">Aphanomyces stellatus</name>
    <dbReference type="NCBI Taxonomy" id="120398"/>
    <lineage>
        <taxon>Eukaryota</taxon>
        <taxon>Sar</taxon>
        <taxon>Stramenopiles</taxon>
        <taxon>Oomycota</taxon>
        <taxon>Saprolegniomycetes</taxon>
        <taxon>Saprolegniales</taxon>
        <taxon>Verrucalvaceae</taxon>
        <taxon>Aphanomyces</taxon>
    </lineage>
</organism>
<feature type="transmembrane region" description="Helical" evidence="11">
    <location>
        <begin position="320"/>
        <end position="339"/>
    </location>
</feature>
<dbReference type="PANTHER" id="PTHR22760">
    <property type="entry name" value="GLYCOSYLTRANSFERASE"/>
    <property type="match status" value="1"/>
</dbReference>
<dbReference type="OrthoDB" id="10066429at2759"/>
<feature type="transmembrane region" description="Helical" evidence="11">
    <location>
        <begin position="345"/>
        <end position="362"/>
    </location>
</feature>
<keyword evidence="4 11" id="KW-0328">Glycosyltransferase</keyword>
<dbReference type="AlphaFoldDB" id="A0A485K7G4"/>
<feature type="transmembrane region" description="Helical" evidence="11">
    <location>
        <begin position="12"/>
        <end position="30"/>
    </location>
</feature>
<reference evidence="13 14" key="1">
    <citation type="submission" date="2019-03" db="EMBL/GenBank/DDBJ databases">
        <authorList>
            <person name="Gaulin E."/>
            <person name="Dumas B."/>
        </authorList>
    </citation>
    <scope>NUCLEOTIDE SEQUENCE [LARGE SCALE GENOMIC DNA]</scope>
    <source>
        <strain evidence="13">CBS 568.67</strain>
    </source>
</reference>
<dbReference type="Proteomes" id="UP000332933">
    <property type="component" value="Unassembled WGS sequence"/>
</dbReference>
<keyword evidence="5" id="KW-0808">Transferase</keyword>
<feature type="transmembrane region" description="Helical" evidence="11">
    <location>
        <begin position="369"/>
        <end position="395"/>
    </location>
</feature>
<evidence type="ECO:0000256" key="10">
    <source>
        <dbReference type="ARBA" id="ARBA00038466"/>
    </source>
</evidence>